<dbReference type="EMBL" id="CAKOGP040002103">
    <property type="protein sequence ID" value="CAJ1962384.1"/>
    <property type="molecule type" value="Genomic_DNA"/>
</dbReference>
<feature type="compositionally biased region" description="Basic and acidic residues" evidence="1">
    <location>
        <begin position="494"/>
        <end position="508"/>
    </location>
</feature>
<dbReference type="AlphaFoldDB" id="A0AAD2PWV0"/>
<evidence type="ECO:0000256" key="1">
    <source>
        <dbReference type="SAM" id="MobiDB-lite"/>
    </source>
</evidence>
<evidence type="ECO:0000313" key="4">
    <source>
        <dbReference type="EMBL" id="CAJ1962384.1"/>
    </source>
</evidence>
<sequence length="788" mass="85536">MKFSTVALISLLGSTCFHSASAHVANPRPFRLYEENGDDLGLFRLKGGDINSWFEDLDGYTVCYRDGGSETRRRHLSQERAESVRTGEVVAGKNATSHYTWQYYYCRLHEDGTIGPNLHFPVATTDPNEVSDHLLPPHIHMSLQQAAEICGSYCQKSLKYGGSIPRDSGRRRELRGHRKLGDYAPSKGRVPNLVIPFKFKDHASRQLPSRADLDILMNSMEKNALAPTGGVKKYYHDISNGQLNLDSKVIDWIQLDGKYDERWCSGVDYPDQDKGMGVNMEECLERVLELTDKVVNFSEFETNNDGYIDAITFIHSGYDASVTGMKNHIWSHQGGLDIFTTNEGVKVSLYSVSPALYGSSGTKIGAIATIAHETAHFLGLEDLYDRDDGGVGVGAWSLMALDTGFGDGESYPPAMDPFSKEKLGWGTFNSLSESKNSIVLKPSYTSHQYYKITKGFPDGEYLLLENRQRIGFDAKIPGTGLLIWHIDTAKAKVPPKKEDAPLNDEEGHPGQPGWPQNNRHYMVALLAADGQFSFEKGEDSYGDATDLYGKCMGSDSIGPTTSHPNTNTYQGGSIKATGIKIKNIYQLKNNDMVFDICFGGCAPGEQVPSIECCKDDASWVDSGGDGCDKYEPSWCAEAKDFENDDGVSALTACCVCSGSRFGGPLPDTPGGAAPAADDAPAPVAGGTSTAPATSSCVDNSVWADSGGDKCSDYEVDWCGEDAKEFAVNGISGNTACCVCKGSCVDDTTWRDSEGDGCSSYEADWCGDDAVQFAKGGVHANMACCICKK</sequence>
<feature type="signal peptide" evidence="2">
    <location>
        <begin position="1"/>
        <end position="22"/>
    </location>
</feature>
<comment type="caution">
    <text evidence="4">The sequence shown here is derived from an EMBL/GenBank/DDBJ whole genome shotgun (WGS) entry which is preliminary data.</text>
</comment>
<proteinExistence type="predicted"/>
<protein>
    <recommendedName>
        <fullName evidence="3">Peptidase M6-like domain-containing protein</fullName>
    </recommendedName>
</protein>
<organism evidence="4 5">
    <name type="scientific">Cylindrotheca closterium</name>
    <dbReference type="NCBI Taxonomy" id="2856"/>
    <lineage>
        <taxon>Eukaryota</taxon>
        <taxon>Sar</taxon>
        <taxon>Stramenopiles</taxon>
        <taxon>Ochrophyta</taxon>
        <taxon>Bacillariophyta</taxon>
        <taxon>Bacillariophyceae</taxon>
        <taxon>Bacillariophycidae</taxon>
        <taxon>Bacillariales</taxon>
        <taxon>Bacillariaceae</taxon>
        <taxon>Cylindrotheca</taxon>
    </lineage>
</organism>
<name>A0AAD2PWV0_9STRA</name>
<dbReference type="Pfam" id="PF05547">
    <property type="entry name" value="Peptidase_M6"/>
    <property type="match status" value="1"/>
</dbReference>
<dbReference type="NCBIfam" id="TIGR03296">
    <property type="entry name" value="M6dom_TIGR03296"/>
    <property type="match status" value="1"/>
</dbReference>
<dbReference type="Proteomes" id="UP001295423">
    <property type="component" value="Unassembled WGS sequence"/>
</dbReference>
<dbReference type="PANTHER" id="PTHR41775:SF1">
    <property type="entry name" value="PEPTIDASE M6-LIKE DOMAIN-CONTAINING PROTEIN"/>
    <property type="match status" value="1"/>
</dbReference>
<accession>A0AAD2PWV0</accession>
<evidence type="ECO:0000256" key="2">
    <source>
        <dbReference type="SAM" id="SignalP"/>
    </source>
</evidence>
<keyword evidence="5" id="KW-1185">Reference proteome</keyword>
<dbReference type="InterPro" id="IPR008757">
    <property type="entry name" value="Peptidase_M6-like_domain"/>
</dbReference>
<dbReference type="GO" id="GO:0006508">
    <property type="term" value="P:proteolysis"/>
    <property type="evidence" value="ECO:0007669"/>
    <property type="project" value="InterPro"/>
</dbReference>
<dbReference type="GO" id="GO:0008233">
    <property type="term" value="F:peptidase activity"/>
    <property type="evidence" value="ECO:0007669"/>
    <property type="project" value="InterPro"/>
</dbReference>
<dbReference type="PANTHER" id="PTHR41775">
    <property type="entry name" value="SECRETED PROTEIN-RELATED"/>
    <property type="match status" value="1"/>
</dbReference>
<evidence type="ECO:0000259" key="3">
    <source>
        <dbReference type="Pfam" id="PF05547"/>
    </source>
</evidence>
<gene>
    <name evidence="4" type="ORF">CYCCA115_LOCUS19660</name>
</gene>
<evidence type="ECO:0000313" key="5">
    <source>
        <dbReference type="Proteomes" id="UP001295423"/>
    </source>
</evidence>
<feature type="chain" id="PRO_5042098291" description="Peptidase M6-like domain-containing protein" evidence="2">
    <location>
        <begin position="23"/>
        <end position="788"/>
    </location>
</feature>
<feature type="compositionally biased region" description="Low complexity" evidence="1">
    <location>
        <begin position="667"/>
        <end position="686"/>
    </location>
</feature>
<feature type="domain" description="Peptidase M6-like" evidence="3">
    <location>
        <begin position="230"/>
        <end position="424"/>
    </location>
</feature>
<dbReference type="SUPFAM" id="SSF55486">
    <property type="entry name" value="Metalloproteases ('zincins'), catalytic domain"/>
    <property type="match status" value="1"/>
</dbReference>
<feature type="region of interest" description="Disordered" evidence="1">
    <location>
        <begin position="667"/>
        <end position="694"/>
    </location>
</feature>
<feature type="region of interest" description="Disordered" evidence="1">
    <location>
        <begin position="494"/>
        <end position="515"/>
    </location>
</feature>
<reference evidence="4" key="1">
    <citation type="submission" date="2023-08" db="EMBL/GenBank/DDBJ databases">
        <authorList>
            <person name="Audoor S."/>
            <person name="Bilcke G."/>
        </authorList>
    </citation>
    <scope>NUCLEOTIDE SEQUENCE</scope>
</reference>
<keyword evidence="2" id="KW-0732">Signal</keyword>